<feature type="transmembrane region" description="Helical" evidence="5">
    <location>
        <begin position="51"/>
        <end position="72"/>
    </location>
</feature>
<dbReference type="Pfam" id="PF13519">
    <property type="entry name" value="VWA_2"/>
    <property type="match status" value="1"/>
</dbReference>
<keyword evidence="4 5" id="KW-0472">Membrane</keyword>
<dbReference type="InterPro" id="IPR033881">
    <property type="entry name" value="vWA_BatA_type"/>
</dbReference>
<dbReference type="InterPro" id="IPR002035">
    <property type="entry name" value="VWF_A"/>
</dbReference>
<comment type="caution">
    <text evidence="7">The sequence shown here is derived from an EMBL/GenBank/DDBJ whole genome shotgun (WGS) entry which is preliminary data.</text>
</comment>
<dbReference type="Pfam" id="PF07584">
    <property type="entry name" value="BatA"/>
    <property type="match status" value="1"/>
</dbReference>
<keyword evidence="3 5" id="KW-1133">Transmembrane helix</keyword>
<dbReference type="SMART" id="SM00327">
    <property type="entry name" value="VWA"/>
    <property type="match status" value="1"/>
</dbReference>
<organism evidence="7">
    <name type="scientific">gut metagenome</name>
    <dbReference type="NCBI Taxonomy" id="749906"/>
    <lineage>
        <taxon>unclassified sequences</taxon>
        <taxon>metagenomes</taxon>
        <taxon>organismal metagenomes</taxon>
    </lineage>
</organism>
<keyword evidence="2 5" id="KW-0812">Transmembrane</keyword>
<dbReference type="EMBL" id="AMCI01002001">
    <property type="protein sequence ID" value="EJX03872.1"/>
    <property type="molecule type" value="Genomic_DNA"/>
</dbReference>
<dbReference type="PROSITE" id="PS50234">
    <property type="entry name" value="VWFA"/>
    <property type="match status" value="1"/>
</dbReference>
<proteinExistence type="predicted"/>
<protein>
    <submittedName>
        <fullName evidence="7">von Willebrand factor type A domain protein</fullName>
    </submittedName>
</protein>
<dbReference type="InterPro" id="IPR050768">
    <property type="entry name" value="UPF0353/GerABKA_families"/>
</dbReference>
<evidence type="ECO:0000256" key="5">
    <source>
        <dbReference type="SAM" id="Phobius"/>
    </source>
</evidence>
<evidence type="ECO:0000259" key="6">
    <source>
        <dbReference type="PROSITE" id="PS50234"/>
    </source>
</evidence>
<dbReference type="PANTHER" id="PTHR22550">
    <property type="entry name" value="SPORE GERMINATION PROTEIN"/>
    <property type="match status" value="1"/>
</dbReference>
<dbReference type="CDD" id="cd01467">
    <property type="entry name" value="vWA_BatA_type"/>
    <property type="match status" value="1"/>
</dbReference>
<reference evidence="7" key="1">
    <citation type="journal article" date="2012" name="PLoS ONE">
        <title>Gene sets for utilization of primary and secondary nutrition supplies in the distal gut of endangered iberian lynx.</title>
        <authorList>
            <person name="Alcaide M."/>
            <person name="Messina E."/>
            <person name="Richter M."/>
            <person name="Bargiela R."/>
            <person name="Peplies J."/>
            <person name="Huws S.A."/>
            <person name="Newbold C.J."/>
            <person name="Golyshin P.N."/>
            <person name="Simon M.A."/>
            <person name="Lopez G."/>
            <person name="Yakimov M.M."/>
            <person name="Ferrer M."/>
        </authorList>
    </citation>
    <scope>NUCLEOTIDE SEQUENCE</scope>
</reference>
<accession>J9G9B5</accession>
<feature type="transmembrane region" description="Helical" evidence="5">
    <location>
        <begin position="307"/>
        <end position="329"/>
    </location>
</feature>
<evidence type="ECO:0000256" key="2">
    <source>
        <dbReference type="ARBA" id="ARBA00022692"/>
    </source>
</evidence>
<evidence type="ECO:0000256" key="4">
    <source>
        <dbReference type="ARBA" id="ARBA00023136"/>
    </source>
</evidence>
<dbReference type="InterPro" id="IPR036465">
    <property type="entry name" value="vWFA_dom_sf"/>
</dbReference>
<dbReference type="AlphaFoldDB" id="J9G9B5"/>
<dbReference type="PANTHER" id="PTHR22550:SF5">
    <property type="entry name" value="LEUCINE ZIPPER PROTEIN 4"/>
    <property type="match status" value="1"/>
</dbReference>
<dbReference type="InterPro" id="IPR024163">
    <property type="entry name" value="Aerotolerance_reg_N"/>
</dbReference>
<dbReference type="SUPFAM" id="SSF53300">
    <property type="entry name" value="vWA-like"/>
    <property type="match status" value="1"/>
</dbReference>
<evidence type="ECO:0000256" key="3">
    <source>
        <dbReference type="ARBA" id="ARBA00022989"/>
    </source>
</evidence>
<keyword evidence="1" id="KW-1003">Cell membrane</keyword>
<feature type="domain" description="VWFA" evidence="6">
    <location>
        <begin position="89"/>
        <end position="288"/>
    </location>
</feature>
<evidence type="ECO:0000256" key="1">
    <source>
        <dbReference type="ARBA" id="ARBA00022475"/>
    </source>
</evidence>
<gene>
    <name evidence="7" type="ORF">EVA_08021</name>
</gene>
<name>J9G9B5_9ZZZZ</name>
<dbReference type="Gene3D" id="3.40.50.410">
    <property type="entry name" value="von Willebrand factor, type A domain"/>
    <property type="match status" value="1"/>
</dbReference>
<feature type="transmembrane region" description="Helical" evidence="5">
    <location>
        <begin position="6"/>
        <end position="25"/>
    </location>
</feature>
<evidence type="ECO:0000313" key="7">
    <source>
        <dbReference type="EMBL" id="EJX03872.1"/>
    </source>
</evidence>
<sequence length="334" mass="37124">MTFANVEYLLLLLLLIPFIVWHFLLKRRQEPSVKMATTVAYQHLPLTPRIALIHLPFVLRMLTFILVVLVMARPQTAEALHEDEVEGIDIMMAMDVSTSMLTPDIKPNRIEAAKEVAYEFINNRPYDNIGLTLFGGEAFMQCPLTTDHKALLSMFGQVSCDLQARGILSPGTAIGMGLSNAVSHLEKSGAKSKVVILLTDGVDNTGDISPQMAADLAKQCGVRVYTISLGSEGSSRQAVQQLPNGELYEADVTNTSDPEVLRKIAETTGGKFYLATSKGKLRDIYSDIDAMEKSKLKVLNYSKKYEAYQFFALAALVVFLLEVVLRLTWFRRMP</sequence>